<reference evidence="3" key="2">
    <citation type="journal article" date="2008" name="Nucleic Acids Res.">
        <title>The rice annotation project database (RAP-DB): 2008 update.</title>
        <authorList>
            <consortium name="The rice annotation project (RAP)"/>
        </authorList>
    </citation>
    <scope>GENOME REANNOTATION</scope>
    <source>
        <strain evidence="3">cv. Nipponbare</strain>
    </source>
</reference>
<dbReference type="PANTHER" id="PTHR33377:SF66">
    <property type="entry name" value="EXPRESSED PROTEIN"/>
    <property type="match status" value="1"/>
</dbReference>
<sequence length="295" mass="33556">MDSRRGRWLAGGVRGGWISRRSLGFPSEAAGFKLVHLFGSTKLQQPCKEEDHKRLERVLLRMHSVVEEADGCHITNQGMLLQLKGLTEGFYLGYYMLDNIKFQPPEEESIKDEVVVIGRTEDVPKFGTTQPIRVKRLSEEDDWYYFKALAFGIMDPDEHPKLASLAMQLCHARGPGWNAENLIIRKRGGQVAQKHLSSSGVHPDYLFERNTPVDFSRIAFVDGQVQGFLVYDVRVASPAEEAILQNPAFILEDSSTSLLPNIPTCNASKYYFLVLFAWLYFFLIAGKNNRQQTRR</sequence>
<keyword evidence="1" id="KW-0812">Transmembrane</keyword>
<dbReference type="EMBL" id="AC120534">
    <property type="protein sequence ID" value="AAX95464.1"/>
    <property type="molecule type" value="Genomic_DNA"/>
</dbReference>
<evidence type="ECO:0000313" key="3">
    <source>
        <dbReference type="Proteomes" id="UP000000763"/>
    </source>
</evidence>
<dbReference type="Proteomes" id="UP000000763">
    <property type="component" value="Chromosome 11"/>
</dbReference>
<protein>
    <submittedName>
        <fullName evidence="2">Uncharacterized protein</fullName>
    </submittedName>
</protein>
<keyword evidence="1" id="KW-1133">Transmembrane helix</keyword>
<evidence type="ECO:0000256" key="1">
    <source>
        <dbReference type="SAM" id="Phobius"/>
    </source>
</evidence>
<evidence type="ECO:0000313" key="2">
    <source>
        <dbReference type="EMBL" id="AAX95464.1"/>
    </source>
</evidence>
<dbReference type="PANTHER" id="PTHR33377">
    <property type="entry name" value="OS10G0134700 PROTEIN-RELATED"/>
    <property type="match status" value="1"/>
</dbReference>
<feature type="transmembrane region" description="Helical" evidence="1">
    <location>
        <begin position="270"/>
        <end position="286"/>
    </location>
</feature>
<keyword evidence="1" id="KW-0472">Membrane</keyword>
<reference evidence="3" key="1">
    <citation type="journal article" date="2005" name="Nature">
        <title>The map-based sequence of the rice genome.</title>
        <authorList>
            <consortium name="International rice genome sequencing project (IRGSP)"/>
            <person name="Matsumoto T."/>
            <person name="Wu J."/>
            <person name="Kanamori H."/>
            <person name="Katayose Y."/>
            <person name="Fujisawa M."/>
            <person name="Namiki N."/>
            <person name="Mizuno H."/>
            <person name="Yamamoto K."/>
            <person name="Antonio B.A."/>
            <person name="Baba T."/>
            <person name="Sakata K."/>
            <person name="Nagamura Y."/>
            <person name="Aoki H."/>
            <person name="Arikawa K."/>
            <person name="Arita K."/>
            <person name="Bito T."/>
            <person name="Chiden Y."/>
            <person name="Fujitsuka N."/>
            <person name="Fukunaka R."/>
            <person name="Hamada M."/>
            <person name="Harada C."/>
            <person name="Hayashi A."/>
            <person name="Hijishita S."/>
            <person name="Honda M."/>
            <person name="Hosokawa S."/>
            <person name="Ichikawa Y."/>
            <person name="Idonuma A."/>
            <person name="Iijima M."/>
            <person name="Ikeda M."/>
            <person name="Ikeno M."/>
            <person name="Ito K."/>
            <person name="Ito S."/>
            <person name="Ito T."/>
            <person name="Ito Y."/>
            <person name="Ito Y."/>
            <person name="Iwabuchi A."/>
            <person name="Kamiya K."/>
            <person name="Karasawa W."/>
            <person name="Kurita K."/>
            <person name="Katagiri S."/>
            <person name="Kikuta A."/>
            <person name="Kobayashi H."/>
            <person name="Kobayashi N."/>
            <person name="Machita K."/>
            <person name="Maehara T."/>
            <person name="Masukawa M."/>
            <person name="Mizubayashi T."/>
            <person name="Mukai Y."/>
            <person name="Nagasaki H."/>
            <person name="Nagata Y."/>
            <person name="Naito S."/>
            <person name="Nakashima M."/>
            <person name="Nakama Y."/>
            <person name="Nakamichi Y."/>
            <person name="Nakamura M."/>
            <person name="Meguro A."/>
            <person name="Negishi M."/>
            <person name="Ohta I."/>
            <person name="Ohta T."/>
            <person name="Okamoto M."/>
            <person name="Ono N."/>
            <person name="Saji S."/>
            <person name="Sakaguchi M."/>
            <person name="Sakai K."/>
            <person name="Shibata M."/>
            <person name="Shimokawa T."/>
            <person name="Song J."/>
            <person name="Takazaki Y."/>
            <person name="Terasawa K."/>
            <person name="Tsugane M."/>
            <person name="Tsuji K."/>
            <person name="Ueda S."/>
            <person name="Waki K."/>
            <person name="Yamagata H."/>
            <person name="Yamamoto M."/>
            <person name="Yamamoto S."/>
            <person name="Yamane H."/>
            <person name="Yoshiki S."/>
            <person name="Yoshihara R."/>
            <person name="Yukawa K."/>
            <person name="Zhong H."/>
            <person name="Yano M."/>
            <person name="Yuan Q."/>
            <person name="Ouyang S."/>
            <person name="Liu J."/>
            <person name="Jones K.M."/>
            <person name="Gansberger K."/>
            <person name="Moffat K."/>
            <person name="Hill J."/>
            <person name="Bera J."/>
            <person name="Fadrosh D."/>
            <person name="Jin S."/>
            <person name="Johri S."/>
            <person name="Kim M."/>
            <person name="Overton L."/>
            <person name="Reardon M."/>
            <person name="Tsitrin T."/>
            <person name="Vuong H."/>
            <person name="Weaver B."/>
            <person name="Ciecko A."/>
            <person name="Tallon L."/>
            <person name="Jackson J."/>
            <person name="Pai G."/>
            <person name="Aken S.V."/>
            <person name="Utterback T."/>
            <person name="Reidmuller S."/>
            <person name="Feldblyum T."/>
            <person name="Hsiao J."/>
            <person name="Zismann V."/>
            <person name="Iobst S."/>
            <person name="de Vazeille A.R."/>
            <person name="Buell C.R."/>
            <person name="Ying K."/>
            <person name="Li Y."/>
            <person name="Lu T."/>
            <person name="Huang Y."/>
            <person name="Zhao Q."/>
            <person name="Feng Q."/>
            <person name="Zhang L."/>
            <person name="Zhu J."/>
            <person name="Weng Q."/>
            <person name="Mu J."/>
            <person name="Lu Y."/>
            <person name="Fan D."/>
            <person name="Liu Y."/>
            <person name="Guan J."/>
            <person name="Zhang Y."/>
            <person name="Yu S."/>
            <person name="Liu X."/>
            <person name="Zhang Y."/>
            <person name="Hong G."/>
            <person name="Han B."/>
            <person name="Choisne N."/>
            <person name="Demange N."/>
            <person name="Orjeda G."/>
            <person name="Samain S."/>
            <person name="Cattolico L."/>
            <person name="Pelletier E."/>
            <person name="Couloux A."/>
            <person name="Segurens B."/>
            <person name="Wincker P."/>
            <person name="D'Hont A."/>
            <person name="Scarpelli C."/>
            <person name="Weissenbach J."/>
            <person name="Salanoubat M."/>
            <person name="Quetier F."/>
            <person name="Yu Y."/>
            <person name="Kim H.R."/>
            <person name="Rambo T."/>
            <person name="Currie J."/>
            <person name="Collura K."/>
            <person name="Luo M."/>
            <person name="Yang T."/>
            <person name="Ammiraju J.S.S."/>
            <person name="Engler F."/>
            <person name="Soderlund C."/>
            <person name="Wing R.A."/>
            <person name="Palmer L.E."/>
            <person name="de la Bastide M."/>
            <person name="Spiegel L."/>
            <person name="Nascimento L."/>
            <person name="Zutavern T."/>
            <person name="O'Shaughnessy A."/>
            <person name="Dike S."/>
            <person name="Dedhia N."/>
            <person name="Preston R."/>
            <person name="Balija V."/>
            <person name="McCombie W.R."/>
            <person name="Chow T."/>
            <person name="Chen H."/>
            <person name="Chung M."/>
            <person name="Chen C."/>
            <person name="Shaw J."/>
            <person name="Wu H."/>
            <person name="Hsiao K."/>
            <person name="Chao Y."/>
            <person name="Chu M."/>
            <person name="Cheng C."/>
            <person name="Hour A."/>
            <person name="Lee P."/>
            <person name="Lin S."/>
            <person name="Lin Y."/>
            <person name="Liou J."/>
            <person name="Liu S."/>
            <person name="Hsing Y."/>
            <person name="Raghuvanshi S."/>
            <person name="Mohanty A."/>
            <person name="Bharti A.K."/>
            <person name="Gaur A."/>
            <person name="Gupta V."/>
            <person name="Kumar D."/>
            <person name="Ravi V."/>
            <person name="Vij S."/>
            <person name="Kapur A."/>
            <person name="Khurana P."/>
            <person name="Khurana P."/>
            <person name="Khurana J.P."/>
            <person name="Tyagi A.K."/>
            <person name="Gaikwad K."/>
            <person name="Singh A."/>
            <person name="Dalal V."/>
            <person name="Srivastava S."/>
            <person name="Dixit A."/>
            <person name="Pal A.K."/>
            <person name="Ghazi I.A."/>
            <person name="Yadav M."/>
            <person name="Pandit A."/>
            <person name="Bhargava A."/>
            <person name="Sureshbabu K."/>
            <person name="Batra K."/>
            <person name="Sharma T.R."/>
            <person name="Mohapatra T."/>
            <person name="Singh N.K."/>
            <person name="Messing J."/>
            <person name="Nelson A.B."/>
            <person name="Fuks G."/>
            <person name="Kavchok S."/>
            <person name="Keizer G."/>
            <person name="Linton E."/>
            <person name="Llaca V."/>
            <person name="Song R."/>
            <person name="Tanyolac B."/>
            <person name="Young S."/>
            <person name="Ho-Il K."/>
            <person name="Hahn J.H."/>
            <person name="Sangsakoo G."/>
            <person name="Vanavichit A."/>
            <person name="de Mattos Luiz.A.T."/>
            <person name="Zimmer P.D."/>
            <person name="Malone G."/>
            <person name="Dellagostin O."/>
            <person name="de Oliveira A.C."/>
            <person name="Bevan M."/>
            <person name="Bancroft I."/>
            <person name="Minx P."/>
            <person name="Cordum H."/>
            <person name="Wilson R."/>
            <person name="Cheng Z."/>
            <person name="Jin W."/>
            <person name="Jiang J."/>
            <person name="Leong S.A."/>
            <person name="Iwama H."/>
            <person name="Gojobori T."/>
            <person name="Itoh T."/>
            <person name="Niimura Y."/>
            <person name="Fujii Y."/>
            <person name="Habara T."/>
            <person name="Sakai H."/>
            <person name="Sato Y."/>
            <person name="Wilson G."/>
            <person name="Kumar K."/>
            <person name="McCouch S."/>
            <person name="Juretic N."/>
            <person name="Hoen D."/>
            <person name="Wright S."/>
            <person name="Bruskiewich R."/>
            <person name="Bureau T."/>
            <person name="Miyao A."/>
            <person name="Hirochika H."/>
            <person name="Nishikawa T."/>
            <person name="Kadowaki K."/>
            <person name="Sugiura M."/>
            <person name="Burr B."/>
            <person name="Sasaki T."/>
        </authorList>
    </citation>
    <scope>NUCLEOTIDE SEQUENCE [LARGE SCALE GENOMIC DNA]</scope>
    <source>
        <strain evidence="3">cv. Nipponbare</strain>
    </source>
</reference>
<organism evidence="2 3">
    <name type="scientific">Oryza sativa subsp. japonica</name>
    <name type="common">Rice</name>
    <dbReference type="NCBI Taxonomy" id="39947"/>
    <lineage>
        <taxon>Eukaryota</taxon>
        <taxon>Viridiplantae</taxon>
        <taxon>Streptophyta</taxon>
        <taxon>Embryophyta</taxon>
        <taxon>Tracheophyta</taxon>
        <taxon>Spermatophyta</taxon>
        <taxon>Magnoliopsida</taxon>
        <taxon>Liliopsida</taxon>
        <taxon>Poales</taxon>
        <taxon>Poaceae</taxon>
        <taxon>BOP clade</taxon>
        <taxon>Oryzoideae</taxon>
        <taxon>Oryzeae</taxon>
        <taxon>Oryzinae</taxon>
        <taxon>Oryza</taxon>
        <taxon>Oryza sativa</taxon>
    </lineage>
</organism>
<proteinExistence type="predicted"/>
<accession>Q2RA86</accession>
<dbReference type="AlphaFoldDB" id="Q2RA86"/>
<name>Q2RA86_ORYSJ</name>